<reference evidence="1" key="1">
    <citation type="journal article" date="2023" name="Nat. Commun.">
        <title>Diploid and tetraploid genomes of Acorus and the evolution of monocots.</title>
        <authorList>
            <person name="Ma L."/>
            <person name="Liu K.W."/>
            <person name="Li Z."/>
            <person name="Hsiao Y.Y."/>
            <person name="Qi Y."/>
            <person name="Fu T."/>
            <person name="Tang G.D."/>
            <person name="Zhang D."/>
            <person name="Sun W.H."/>
            <person name="Liu D.K."/>
            <person name="Li Y."/>
            <person name="Chen G.Z."/>
            <person name="Liu X.D."/>
            <person name="Liao X.Y."/>
            <person name="Jiang Y.T."/>
            <person name="Yu X."/>
            <person name="Hao Y."/>
            <person name="Huang J."/>
            <person name="Zhao X.W."/>
            <person name="Ke S."/>
            <person name="Chen Y.Y."/>
            <person name="Wu W.L."/>
            <person name="Hsu J.L."/>
            <person name="Lin Y.F."/>
            <person name="Huang M.D."/>
            <person name="Li C.Y."/>
            <person name="Huang L."/>
            <person name="Wang Z.W."/>
            <person name="Zhao X."/>
            <person name="Zhong W.Y."/>
            <person name="Peng D.H."/>
            <person name="Ahmad S."/>
            <person name="Lan S."/>
            <person name="Zhang J.S."/>
            <person name="Tsai W.C."/>
            <person name="Van de Peer Y."/>
            <person name="Liu Z.J."/>
        </authorList>
    </citation>
    <scope>NUCLEOTIDE SEQUENCE</scope>
    <source>
        <strain evidence="1">CP</strain>
    </source>
</reference>
<dbReference type="SUPFAM" id="SSF56219">
    <property type="entry name" value="DNase I-like"/>
    <property type="match status" value="1"/>
</dbReference>
<dbReference type="PANTHER" id="PTHR33710:SF64">
    <property type="entry name" value="ENDONUCLEASE_EXONUCLEASE_PHOSPHATASE DOMAIN-CONTAINING PROTEIN"/>
    <property type="match status" value="1"/>
</dbReference>
<name>A0AAV9DFB3_ACOCL</name>
<evidence type="ECO:0000313" key="2">
    <source>
        <dbReference type="Proteomes" id="UP001180020"/>
    </source>
</evidence>
<evidence type="ECO:0000313" key="1">
    <source>
        <dbReference type="EMBL" id="KAK1299875.1"/>
    </source>
</evidence>
<evidence type="ECO:0008006" key="3">
    <source>
        <dbReference type="Google" id="ProtNLM"/>
    </source>
</evidence>
<proteinExistence type="predicted"/>
<dbReference type="Proteomes" id="UP001180020">
    <property type="component" value="Unassembled WGS sequence"/>
</dbReference>
<protein>
    <recommendedName>
        <fullName evidence="3">Endonuclease/exonuclease/phosphatase domain-containing protein</fullName>
    </recommendedName>
</protein>
<dbReference type="AlphaFoldDB" id="A0AAV9DFB3"/>
<dbReference type="Gene3D" id="3.60.10.10">
    <property type="entry name" value="Endonuclease/exonuclease/phosphatase"/>
    <property type="match status" value="1"/>
</dbReference>
<comment type="caution">
    <text evidence="1">The sequence shown here is derived from an EMBL/GenBank/DDBJ whole genome shotgun (WGS) entry which is preliminary data.</text>
</comment>
<reference evidence="1" key="2">
    <citation type="submission" date="2023-06" db="EMBL/GenBank/DDBJ databases">
        <authorList>
            <person name="Ma L."/>
            <person name="Liu K.-W."/>
            <person name="Li Z."/>
            <person name="Hsiao Y.-Y."/>
            <person name="Qi Y."/>
            <person name="Fu T."/>
            <person name="Tang G."/>
            <person name="Zhang D."/>
            <person name="Sun W.-H."/>
            <person name="Liu D.-K."/>
            <person name="Li Y."/>
            <person name="Chen G.-Z."/>
            <person name="Liu X.-D."/>
            <person name="Liao X.-Y."/>
            <person name="Jiang Y.-T."/>
            <person name="Yu X."/>
            <person name="Hao Y."/>
            <person name="Huang J."/>
            <person name="Zhao X.-W."/>
            <person name="Ke S."/>
            <person name="Chen Y.-Y."/>
            <person name="Wu W.-L."/>
            <person name="Hsu J.-L."/>
            <person name="Lin Y.-F."/>
            <person name="Huang M.-D."/>
            <person name="Li C.-Y."/>
            <person name="Huang L."/>
            <person name="Wang Z.-W."/>
            <person name="Zhao X."/>
            <person name="Zhong W.-Y."/>
            <person name="Peng D.-H."/>
            <person name="Ahmad S."/>
            <person name="Lan S."/>
            <person name="Zhang J.-S."/>
            <person name="Tsai W.-C."/>
            <person name="Van De Peer Y."/>
            <person name="Liu Z.-J."/>
        </authorList>
    </citation>
    <scope>NUCLEOTIDE SEQUENCE</scope>
    <source>
        <strain evidence="1">CP</strain>
        <tissue evidence="1">Leaves</tissue>
    </source>
</reference>
<dbReference type="PANTHER" id="PTHR33710">
    <property type="entry name" value="BNAC02G09200D PROTEIN"/>
    <property type="match status" value="1"/>
</dbReference>
<keyword evidence="2" id="KW-1185">Reference proteome</keyword>
<sequence>MEEIIAAMIMSVGGGTLDVCAAKSAEGASGGIVILWDSGKWTEVDRVEGEFSISVLLACRRSGWKWACSCVYGPHDDGPREGLWGELSAVRAVWSLPWLVMGDFNVTHFPEDRNRQGPTDVGMANFSSWINDEGLIDIPPCNVAYTWINLRENPSLAHLDRVLLDAEWEARFPGCAGAHRLAFKLKRLRRRLREWARDARANRNVRKSLATEQIQRLDATERRGAKTIVAEELKMEEEAEWRQRSKALWLQSGDNNTRFFHAVASQQKHTNHIATMDIEGSTRMGDSNIASHLVDHYAKAFRRPRRWFLKWKDEFLPRVSGDQCTSLARPFQEEEV</sequence>
<dbReference type="InterPro" id="IPR036691">
    <property type="entry name" value="Endo/exonu/phosph_ase_sf"/>
</dbReference>
<gene>
    <name evidence="1" type="ORF">QJS10_CPB13g01130</name>
</gene>
<accession>A0AAV9DFB3</accession>
<dbReference type="EMBL" id="JAUJYO010000013">
    <property type="protein sequence ID" value="KAK1299875.1"/>
    <property type="molecule type" value="Genomic_DNA"/>
</dbReference>
<organism evidence="1 2">
    <name type="scientific">Acorus calamus</name>
    <name type="common">Sweet flag</name>
    <dbReference type="NCBI Taxonomy" id="4465"/>
    <lineage>
        <taxon>Eukaryota</taxon>
        <taxon>Viridiplantae</taxon>
        <taxon>Streptophyta</taxon>
        <taxon>Embryophyta</taxon>
        <taxon>Tracheophyta</taxon>
        <taxon>Spermatophyta</taxon>
        <taxon>Magnoliopsida</taxon>
        <taxon>Liliopsida</taxon>
        <taxon>Acoraceae</taxon>
        <taxon>Acorus</taxon>
    </lineage>
</organism>